<name>A0A841HL79_9GAMM</name>
<keyword evidence="6" id="KW-1133">Transmembrane helix</keyword>
<dbReference type="PROSITE" id="PS50042">
    <property type="entry name" value="CNMP_BINDING_3"/>
    <property type="match status" value="1"/>
</dbReference>
<dbReference type="GO" id="GO:0016020">
    <property type="term" value="C:membrane"/>
    <property type="evidence" value="ECO:0007669"/>
    <property type="project" value="UniProtKB-SubCell"/>
</dbReference>
<dbReference type="Pfam" id="PF24179">
    <property type="entry name" value="NTE_Ploop"/>
    <property type="match status" value="1"/>
</dbReference>
<reference evidence="12 13" key="1">
    <citation type="submission" date="2020-08" db="EMBL/GenBank/DDBJ databases">
        <title>Genomic Encyclopedia of Type Strains, Phase IV (KMG-IV): sequencing the most valuable type-strain genomes for metagenomic binning, comparative biology and taxonomic classification.</title>
        <authorList>
            <person name="Goeker M."/>
        </authorList>
    </citation>
    <scope>NUCLEOTIDE SEQUENCE [LARGE SCALE GENOMIC DNA]</scope>
    <source>
        <strain evidence="12 13">DSM 26723</strain>
    </source>
</reference>
<evidence type="ECO:0000256" key="8">
    <source>
        <dbReference type="ARBA" id="ARBA00023136"/>
    </source>
</evidence>
<keyword evidence="7 9" id="KW-0443">Lipid metabolism</keyword>
<keyword evidence="4 9" id="KW-0378">Hydrolase</keyword>
<dbReference type="Pfam" id="PF00027">
    <property type="entry name" value="cNMP_binding"/>
    <property type="match status" value="1"/>
</dbReference>
<dbReference type="Pfam" id="PF01734">
    <property type="entry name" value="Patatin"/>
    <property type="match status" value="1"/>
</dbReference>
<keyword evidence="3" id="KW-0812">Transmembrane</keyword>
<feature type="short sequence motif" description="DGA/G" evidence="9">
    <location>
        <begin position="492"/>
        <end position="494"/>
    </location>
</feature>
<dbReference type="EMBL" id="JACHHZ010000002">
    <property type="protein sequence ID" value="MBB6093334.1"/>
    <property type="molecule type" value="Genomic_DNA"/>
</dbReference>
<evidence type="ECO:0000313" key="13">
    <source>
        <dbReference type="Proteomes" id="UP000588068"/>
    </source>
</evidence>
<evidence type="ECO:0000256" key="7">
    <source>
        <dbReference type="ARBA" id="ARBA00023098"/>
    </source>
</evidence>
<dbReference type="SMART" id="SM00100">
    <property type="entry name" value="cNMP"/>
    <property type="match status" value="1"/>
</dbReference>
<dbReference type="InterPro" id="IPR000595">
    <property type="entry name" value="cNMP-bd_dom"/>
</dbReference>
<feature type="short sequence motif" description="GXSXG" evidence="9">
    <location>
        <begin position="376"/>
        <end position="380"/>
    </location>
</feature>
<gene>
    <name evidence="12" type="ORF">HNQ60_002212</name>
</gene>
<proteinExistence type="inferred from homology"/>
<evidence type="ECO:0000256" key="9">
    <source>
        <dbReference type="PROSITE-ProRule" id="PRU01161"/>
    </source>
</evidence>
<evidence type="ECO:0000256" key="6">
    <source>
        <dbReference type="ARBA" id="ARBA00022989"/>
    </source>
</evidence>
<evidence type="ECO:0000256" key="1">
    <source>
        <dbReference type="ARBA" id="ARBA00004370"/>
    </source>
</evidence>
<dbReference type="Gene3D" id="3.40.1090.10">
    <property type="entry name" value="Cytosolic phospholipase A2 catalytic domain"/>
    <property type="match status" value="2"/>
</dbReference>
<dbReference type="GO" id="GO:0016042">
    <property type="term" value="P:lipid catabolic process"/>
    <property type="evidence" value="ECO:0007669"/>
    <property type="project" value="UniProtKB-UniRule"/>
</dbReference>
<dbReference type="PANTHER" id="PTHR14226:SF29">
    <property type="entry name" value="NEUROPATHY TARGET ESTERASE SWS"/>
    <property type="match status" value="1"/>
</dbReference>
<dbReference type="Gene3D" id="2.60.120.10">
    <property type="entry name" value="Jelly Rolls"/>
    <property type="match status" value="1"/>
</dbReference>
<dbReference type="InterPro" id="IPR018490">
    <property type="entry name" value="cNMP-bd_dom_sf"/>
</dbReference>
<dbReference type="SUPFAM" id="SSF52151">
    <property type="entry name" value="FabD/lysophospholipase-like"/>
    <property type="match status" value="1"/>
</dbReference>
<organism evidence="12 13">
    <name type="scientific">Povalibacter uvarum</name>
    <dbReference type="NCBI Taxonomy" id="732238"/>
    <lineage>
        <taxon>Bacteria</taxon>
        <taxon>Pseudomonadati</taxon>
        <taxon>Pseudomonadota</taxon>
        <taxon>Gammaproteobacteria</taxon>
        <taxon>Steroidobacterales</taxon>
        <taxon>Steroidobacteraceae</taxon>
        <taxon>Povalibacter</taxon>
    </lineage>
</organism>
<dbReference type="CDD" id="cd07205">
    <property type="entry name" value="Pat_PNPLA6_PNPLA7_NTE1_like"/>
    <property type="match status" value="1"/>
</dbReference>
<keyword evidence="8" id="KW-0472">Membrane</keyword>
<dbReference type="Proteomes" id="UP000588068">
    <property type="component" value="Unassembled WGS sequence"/>
</dbReference>
<comment type="subcellular location">
    <subcellularLocation>
        <location evidence="1">Membrane</location>
    </subcellularLocation>
</comment>
<dbReference type="AlphaFoldDB" id="A0A841HL79"/>
<dbReference type="RefSeq" id="WP_184331567.1">
    <property type="nucleotide sequence ID" value="NZ_JACHHZ010000002.1"/>
</dbReference>
<dbReference type="PROSITE" id="PS51635">
    <property type="entry name" value="PNPLA"/>
    <property type="match status" value="1"/>
</dbReference>
<evidence type="ECO:0000259" key="10">
    <source>
        <dbReference type="PROSITE" id="PS50042"/>
    </source>
</evidence>
<dbReference type="InterPro" id="IPR014710">
    <property type="entry name" value="RmlC-like_jellyroll"/>
</dbReference>
<keyword evidence="13" id="KW-1185">Reference proteome</keyword>
<dbReference type="CDD" id="cd00038">
    <property type="entry name" value="CAP_ED"/>
    <property type="match status" value="1"/>
</dbReference>
<accession>A0A841HL79</accession>
<dbReference type="InterPro" id="IPR002641">
    <property type="entry name" value="PNPLA_dom"/>
</dbReference>
<dbReference type="InterPro" id="IPR016035">
    <property type="entry name" value="Acyl_Trfase/lysoPLipase"/>
</dbReference>
<evidence type="ECO:0000259" key="11">
    <source>
        <dbReference type="PROSITE" id="PS51635"/>
    </source>
</evidence>
<evidence type="ECO:0000256" key="4">
    <source>
        <dbReference type="ARBA" id="ARBA00022801"/>
    </source>
</evidence>
<protein>
    <submittedName>
        <fullName evidence="12">NTE family protein</fullName>
    </submittedName>
</protein>
<feature type="short sequence motif" description="GXGXXG" evidence="9">
    <location>
        <begin position="349"/>
        <end position="354"/>
    </location>
</feature>
<evidence type="ECO:0000256" key="2">
    <source>
        <dbReference type="ARBA" id="ARBA00006636"/>
    </source>
</evidence>
<keyword evidence="5 9" id="KW-0442">Lipid degradation</keyword>
<sequence>MSWPIHPGWLDQRVGDTLTASPAICPRRMGLDVEHSHAENEWADLDAVVRGLPIFEGLDAQLLREIRDEIRWFALPGGTTLFEAGDDPDELYLVVSGNLGAYSLSAEGHRRLVGTIAAGETVGEMALISGKPRNATVVALRDTELGGLSREAFDKLMLSHPQGLRRVAELMAHRLDASQRQVRGRRSVPRTFAVVPHDKHAHATTFAAQLATHLEHLGRTELVWSQRGADHTSQWFHTVERTNDFVVYVCDPGPTSWSKLCLRQADVVLLLAQADAPASEWHASTSQAATISQRVELVLLHKDRVMPGCATRWLDLRPNVPHHHIRGTSDIARLARLLTGRGLGVVLSGGGARGFAHIGVLRAIREAGITIDAVGGTSIGAIIAAGCGLEWTIDEITSRVHSSFVKTNPLNDYTLPLVSLVSGRKVSRLLRREFTDLRIEDMPLPFFCVSSNLSTGQLAVHRRGELWRWLRASVAIPGVLPPVVQHGEIFVDGATINNLPVDVMREAGLGQIIGVDVGSDRAFTTDVVDSDVPPFWKMLQWFRGRKHRVNILQILWRAGMINSAGNRAARHELSDLLLQPPLEQIDMLNWRAFDRAIEVGYTYGRVRIAEFLAARARDAPSPTSAGEGTPASIRSTT</sequence>
<feature type="domain" description="PNPLA" evidence="11">
    <location>
        <begin position="345"/>
        <end position="505"/>
    </location>
</feature>
<dbReference type="InterPro" id="IPR056556">
    <property type="entry name" value="NTE1_P-loop_dom"/>
</dbReference>
<dbReference type="PANTHER" id="PTHR14226">
    <property type="entry name" value="NEUROPATHY TARGET ESTERASE/SWISS CHEESE D.MELANOGASTER"/>
    <property type="match status" value="1"/>
</dbReference>
<dbReference type="GO" id="GO:0004622">
    <property type="term" value="F:phosphatidylcholine lysophospholipase activity"/>
    <property type="evidence" value="ECO:0007669"/>
    <property type="project" value="UniProtKB-ARBA"/>
</dbReference>
<feature type="active site" description="Proton acceptor" evidence="9">
    <location>
        <position position="492"/>
    </location>
</feature>
<dbReference type="SUPFAM" id="SSF51206">
    <property type="entry name" value="cAMP-binding domain-like"/>
    <property type="match status" value="1"/>
</dbReference>
<feature type="active site" description="Nucleophile" evidence="9">
    <location>
        <position position="378"/>
    </location>
</feature>
<comment type="caution">
    <text evidence="12">The sequence shown here is derived from an EMBL/GenBank/DDBJ whole genome shotgun (WGS) entry which is preliminary data.</text>
</comment>
<feature type="domain" description="Cyclic nucleotide-binding" evidence="10">
    <location>
        <begin position="54"/>
        <end position="174"/>
    </location>
</feature>
<evidence type="ECO:0000256" key="5">
    <source>
        <dbReference type="ARBA" id="ARBA00022963"/>
    </source>
</evidence>
<evidence type="ECO:0000256" key="3">
    <source>
        <dbReference type="ARBA" id="ARBA00022692"/>
    </source>
</evidence>
<comment type="similarity">
    <text evidence="2">Belongs to the NTE family.</text>
</comment>
<dbReference type="InterPro" id="IPR050301">
    <property type="entry name" value="NTE"/>
</dbReference>
<evidence type="ECO:0000313" key="12">
    <source>
        <dbReference type="EMBL" id="MBB6093334.1"/>
    </source>
</evidence>